<protein>
    <submittedName>
        <fullName evidence="7">Uncharacterized protein</fullName>
    </submittedName>
</protein>
<dbReference type="InterPro" id="IPR029428">
    <property type="entry name" value="MCRIP"/>
</dbReference>
<proteinExistence type="inferred from homology"/>
<sequence>MDRARYSFIRQGGGGGRNNHHNNHSNSSLSSSSSSSLSSAINNHYDNHHMPTNRNSNNSISSNLHYNNTSSSSAVYSAHMSNNNNTNNSNVTRESLTQHDELIRYIREAWTKVSEQGTPVVSCSDSDNQLKNFKPFNLEEYWGRRLVQNIHISSHGHQ</sequence>
<dbReference type="VEuPathDB" id="VectorBase:GBRI022869"/>
<organism evidence="7 8">
    <name type="scientific">Glossina brevipalpis</name>
    <dbReference type="NCBI Taxonomy" id="37001"/>
    <lineage>
        <taxon>Eukaryota</taxon>
        <taxon>Metazoa</taxon>
        <taxon>Ecdysozoa</taxon>
        <taxon>Arthropoda</taxon>
        <taxon>Hexapoda</taxon>
        <taxon>Insecta</taxon>
        <taxon>Pterygota</taxon>
        <taxon>Neoptera</taxon>
        <taxon>Endopterygota</taxon>
        <taxon>Diptera</taxon>
        <taxon>Brachycera</taxon>
        <taxon>Muscomorpha</taxon>
        <taxon>Hippoboscoidea</taxon>
        <taxon>Glossinidae</taxon>
        <taxon>Glossina</taxon>
    </lineage>
</organism>
<accession>A0A1A9WKC9</accession>
<feature type="region of interest" description="Disordered" evidence="6">
    <location>
        <begin position="1"/>
        <end position="66"/>
    </location>
</feature>
<evidence type="ECO:0000313" key="8">
    <source>
        <dbReference type="Proteomes" id="UP000091820"/>
    </source>
</evidence>
<evidence type="ECO:0000256" key="2">
    <source>
        <dbReference type="ARBA" id="ARBA00004210"/>
    </source>
</evidence>
<feature type="compositionally biased region" description="Low complexity" evidence="6">
    <location>
        <begin position="53"/>
        <end position="66"/>
    </location>
</feature>
<dbReference type="GO" id="GO:0005634">
    <property type="term" value="C:nucleus"/>
    <property type="evidence" value="ECO:0007669"/>
    <property type="project" value="UniProtKB-SubCell"/>
</dbReference>
<name>A0A1A9WKC9_9MUSC</name>
<evidence type="ECO:0000256" key="4">
    <source>
        <dbReference type="ARBA" id="ARBA00022490"/>
    </source>
</evidence>
<feature type="compositionally biased region" description="Low complexity" evidence="6">
    <location>
        <begin position="24"/>
        <end position="39"/>
    </location>
</feature>
<evidence type="ECO:0000256" key="1">
    <source>
        <dbReference type="ARBA" id="ARBA00004123"/>
    </source>
</evidence>
<dbReference type="Proteomes" id="UP000091820">
    <property type="component" value="Unassembled WGS sequence"/>
</dbReference>
<dbReference type="AlphaFoldDB" id="A0A1A9WKC9"/>
<keyword evidence="8" id="KW-1185">Reference proteome</keyword>
<dbReference type="EnsemblMetazoa" id="GBRI022869-RA">
    <property type="protein sequence ID" value="GBRI022869-PA"/>
    <property type="gene ID" value="GBRI022869"/>
</dbReference>
<dbReference type="Pfam" id="PF14799">
    <property type="entry name" value="FAM195"/>
    <property type="match status" value="1"/>
</dbReference>
<comment type="subcellular location">
    <subcellularLocation>
        <location evidence="2">Cytoplasm</location>
        <location evidence="2">Stress granule</location>
    </subcellularLocation>
    <subcellularLocation>
        <location evidence="1">Nucleus</location>
    </subcellularLocation>
</comment>
<dbReference type="STRING" id="37001.A0A1A9WKC9"/>
<evidence type="ECO:0000256" key="6">
    <source>
        <dbReference type="SAM" id="MobiDB-lite"/>
    </source>
</evidence>
<dbReference type="GO" id="GO:0010494">
    <property type="term" value="C:cytoplasmic stress granule"/>
    <property type="evidence" value="ECO:0007669"/>
    <property type="project" value="UniProtKB-SubCell"/>
</dbReference>
<keyword evidence="5" id="KW-0539">Nucleus</keyword>
<reference evidence="7" key="2">
    <citation type="submission" date="2020-05" db="UniProtKB">
        <authorList>
            <consortium name="EnsemblMetazoa"/>
        </authorList>
    </citation>
    <scope>IDENTIFICATION</scope>
    <source>
        <strain evidence="7">IAEA</strain>
    </source>
</reference>
<keyword evidence="4" id="KW-0963">Cytoplasm</keyword>
<evidence type="ECO:0000256" key="5">
    <source>
        <dbReference type="ARBA" id="ARBA00023242"/>
    </source>
</evidence>
<evidence type="ECO:0000313" key="7">
    <source>
        <dbReference type="EnsemblMetazoa" id="GBRI022869-PA"/>
    </source>
</evidence>
<feature type="compositionally biased region" description="Low complexity" evidence="6">
    <location>
        <begin position="72"/>
        <end position="90"/>
    </location>
</feature>
<feature type="region of interest" description="Disordered" evidence="6">
    <location>
        <begin position="72"/>
        <end position="91"/>
    </location>
</feature>
<reference evidence="8" key="1">
    <citation type="submission" date="2014-03" db="EMBL/GenBank/DDBJ databases">
        <authorList>
            <person name="Aksoy S."/>
            <person name="Warren W."/>
            <person name="Wilson R.K."/>
        </authorList>
    </citation>
    <scope>NUCLEOTIDE SEQUENCE [LARGE SCALE GENOMIC DNA]</scope>
    <source>
        <strain evidence="8">IAEA</strain>
    </source>
</reference>
<comment type="similarity">
    <text evidence="3">Belongs to the MCRIP family.</text>
</comment>
<evidence type="ECO:0000256" key="3">
    <source>
        <dbReference type="ARBA" id="ARBA00010821"/>
    </source>
</evidence>